<comment type="subcellular location">
    <subcellularLocation>
        <location evidence="1">Membrane</location>
        <topology evidence="1">Multi-pass membrane protein</topology>
    </subcellularLocation>
</comment>
<feature type="transmembrane region" description="Helical" evidence="7">
    <location>
        <begin position="184"/>
        <end position="203"/>
    </location>
</feature>
<protein>
    <recommendedName>
        <fullName evidence="10">Transmembrane protein</fullName>
    </recommendedName>
</protein>
<feature type="transmembrane region" description="Helical" evidence="7">
    <location>
        <begin position="467"/>
        <end position="487"/>
    </location>
</feature>
<dbReference type="OrthoDB" id="10327740at2759"/>
<keyword evidence="9" id="KW-1185">Reference proteome</keyword>
<dbReference type="AlphaFoldDB" id="A0A4D9CS30"/>
<feature type="transmembrane region" description="Helical" evidence="7">
    <location>
        <begin position="126"/>
        <end position="146"/>
    </location>
</feature>
<reference evidence="8 9" key="1">
    <citation type="submission" date="2019-01" db="EMBL/GenBank/DDBJ databases">
        <title>Nuclear Genome Assembly of the Microalgal Biofuel strain Nannochloropsis salina CCMP1776.</title>
        <authorList>
            <person name="Hovde B."/>
        </authorList>
    </citation>
    <scope>NUCLEOTIDE SEQUENCE [LARGE SCALE GENOMIC DNA]</scope>
    <source>
        <strain evidence="8 9">CCMP1776</strain>
    </source>
</reference>
<keyword evidence="5 7" id="KW-0472">Membrane</keyword>
<evidence type="ECO:0008006" key="10">
    <source>
        <dbReference type="Google" id="ProtNLM"/>
    </source>
</evidence>
<evidence type="ECO:0000256" key="4">
    <source>
        <dbReference type="ARBA" id="ARBA00022989"/>
    </source>
</evidence>
<dbReference type="Proteomes" id="UP000355283">
    <property type="component" value="Unassembled WGS sequence"/>
</dbReference>
<evidence type="ECO:0000313" key="9">
    <source>
        <dbReference type="Proteomes" id="UP000355283"/>
    </source>
</evidence>
<evidence type="ECO:0000256" key="5">
    <source>
        <dbReference type="ARBA" id="ARBA00023136"/>
    </source>
</evidence>
<comment type="caution">
    <text evidence="8">The sequence shown here is derived from an EMBL/GenBank/DDBJ whole genome shotgun (WGS) entry which is preliminary data.</text>
</comment>
<comment type="similarity">
    <text evidence="2">Belongs to the DP1 family.</text>
</comment>
<proteinExistence type="inferred from homology"/>
<accession>A0A4D9CS30</accession>
<sequence length="616" mass="68417">MIPQVSSSFPSSIDPYDPQAFASPHSSTPLSSHSISSPPSHEWWTWPWFNANLNLFLTFSEKAIILLREALSASWLALHAWYRLGVLLGRPVLRLLLHLWRSTLPYLQWFAKAFINHLKEQEPEVLLGYALFLGALVGFFLLRRLLRRLRVWDRCRASIASKVALVECRYHQARNKLHQYSRRAAEAFPHVLFVVGCLAVQWLFPAVTSLLSQKLVFNILLLYLPALASFYALESFPPRNGSFPGFTGTRHAKPADLPSTSRASSTAARLAPTGGPSHSHGDDKHEKRLKECLSYWIVAASIVAAGQGLDQLWLRWTTKWVPWGHECFLFFLLWLHLPQGGGALLKHHLLPFLRRHLGGVLALQSRRDALVRRLLSLAVVAHLLSHPTADNLALHVDEFFLVLPAAVLTFSPFAGWGLLFISLLFPVLASARALGEEGGKRPVGSKGTKKETGGRSQSPPTYSPGPWLQYWIVYALGHVIFQVLPIWPLVQMWVFLWVLLPDLAGIPFLPIKPDGRRQVYGLLSRLHRLEMAAAGGKFQGQEPANPPGAQDGEQQRHGQRNRKSAGHPIMSDVSGASEVLSSSPALLAQDVNDGGAGEEETSGDARLAGKTRKEGD</sequence>
<feature type="region of interest" description="Disordered" evidence="6">
    <location>
        <begin position="537"/>
        <end position="616"/>
    </location>
</feature>
<dbReference type="PANTHER" id="PTHR12300:SF161">
    <property type="entry name" value="RECEPTOR EXPRESSION-ENHANCING PROTEIN"/>
    <property type="match status" value="1"/>
</dbReference>
<feature type="transmembrane region" description="Helical" evidence="7">
    <location>
        <begin position="215"/>
        <end position="233"/>
    </location>
</feature>
<keyword evidence="4 7" id="KW-1133">Transmembrane helix</keyword>
<name>A0A4D9CS30_9STRA</name>
<dbReference type="InterPro" id="IPR004345">
    <property type="entry name" value="TB2_DP1_HVA22"/>
</dbReference>
<evidence type="ECO:0000313" key="8">
    <source>
        <dbReference type="EMBL" id="TFJ81626.1"/>
    </source>
</evidence>
<dbReference type="GO" id="GO:0016020">
    <property type="term" value="C:membrane"/>
    <property type="evidence" value="ECO:0007669"/>
    <property type="project" value="UniProtKB-SubCell"/>
</dbReference>
<evidence type="ECO:0000256" key="3">
    <source>
        <dbReference type="ARBA" id="ARBA00022692"/>
    </source>
</evidence>
<evidence type="ECO:0000256" key="2">
    <source>
        <dbReference type="ARBA" id="ARBA00008573"/>
    </source>
</evidence>
<feature type="region of interest" description="Disordered" evidence="6">
    <location>
        <begin position="437"/>
        <end position="461"/>
    </location>
</feature>
<feature type="transmembrane region" description="Helical" evidence="7">
    <location>
        <begin position="493"/>
        <end position="511"/>
    </location>
</feature>
<gene>
    <name evidence="8" type="ORF">NSK_006877</name>
</gene>
<feature type="transmembrane region" description="Helical" evidence="7">
    <location>
        <begin position="401"/>
        <end position="425"/>
    </location>
</feature>
<dbReference type="EMBL" id="SDOX01000122">
    <property type="protein sequence ID" value="TFJ81626.1"/>
    <property type="molecule type" value="Genomic_DNA"/>
</dbReference>
<feature type="region of interest" description="Disordered" evidence="6">
    <location>
        <begin position="266"/>
        <end position="285"/>
    </location>
</feature>
<evidence type="ECO:0000256" key="6">
    <source>
        <dbReference type="SAM" id="MobiDB-lite"/>
    </source>
</evidence>
<evidence type="ECO:0000256" key="1">
    <source>
        <dbReference type="ARBA" id="ARBA00004141"/>
    </source>
</evidence>
<keyword evidence="3 7" id="KW-0812">Transmembrane</keyword>
<evidence type="ECO:0000256" key="7">
    <source>
        <dbReference type="SAM" id="Phobius"/>
    </source>
</evidence>
<dbReference type="PANTHER" id="PTHR12300">
    <property type="entry name" value="HVA22-LIKE PROTEINS"/>
    <property type="match status" value="1"/>
</dbReference>
<organism evidence="8 9">
    <name type="scientific">Nannochloropsis salina CCMP1776</name>
    <dbReference type="NCBI Taxonomy" id="1027361"/>
    <lineage>
        <taxon>Eukaryota</taxon>
        <taxon>Sar</taxon>
        <taxon>Stramenopiles</taxon>
        <taxon>Ochrophyta</taxon>
        <taxon>Eustigmatophyceae</taxon>
        <taxon>Eustigmatales</taxon>
        <taxon>Monodopsidaceae</taxon>
        <taxon>Microchloropsis</taxon>
        <taxon>Microchloropsis salina</taxon>
    </lineage>
</organism>